<feature type="domain" description="Integrase catalytic" evidence="5">
    <location>
        <begin position="300"/>
        <end position="475"/>
    </location>
</feature>
<dbReference type="Pfam" id="PF25597">
    <property type="entry name" value="SH3_retrovirus"/>
    <property type="match status" value="1"/>
</dbReference>
<dbReference type="GO" id="GO:0046872">
    <property type="term" value="F:metal ion binding"/>
    <property type="evidence" value="ECO:0007669"/>
    <property type="project" value="UniProtKB-KW"/>
</dbReference>
<dbReference type="SUPFAM" id="SSF56672">
    <property type="entry name" value="DNA/RNA polymerases"/>
    <property type="match status" value="1"/>
</dbReference>
<comment type="caution">
    <text evidence="6">The sequence shown here is derived from an EMBL/GenBank/DDBJ whole genome shotgun (WGS) entry which is preliminary data.</text>
</comment>
<dbReference type="Gene3D" id="3.30.420.10">
    <property type="entry name" value="Ribonuclease H-like superfamily/Ribonuclease H"/>
    <property type="match status" value="1"/>
</dbReference>
<gene>
    <name evidence="6" type="primary">RE1_776</name>
    <name evidence="6" type="ORF">CK203_020008</name>
</gene>
<proteinExistence type="predicted"/>
<name>A0A438J310_VITVI</name>
<sequence length="1046" mass="117982">MQLKEDLTLIQRGSRTVSEFLHAVKVIADELSLIDAPVSDDDLTLYVLNGLGSEFRDMVAPIRTRETTLSFAELHDLLIGHEHYIKRMDNNASALVSGHTAKTCAKLQSHPIANCATSTNGKWLLDSAASHNITSDLASLSIHSEYEGQDEVVLGDGTGLQIAHIGSTTLSSPSRSLMLKETLHVPLIHKNLIYVHKFTHDNNVTIEFHPFFYLVKDRMTGAELMRGRCENGVYPVALQSSSPQENQIHLAGTRVTFDCWHHRLGHLTPKILSSLLQSHDLPVASSKSTLSCISCQCNKSHKLPFSSTSLKNTVLLEFLYDDVWGPSPVSSIDGYHYYLLLVDHFTKYCWFHPLQHKSDVHSTFVQFTTMVKNQFSCKLKNLYSDNGGEFIKLRSFLTTRGISHYTIAPHTSQQNGTVERCHRHVVETGMTLLHHASVPSTNWTYALATAVYLINRLPTSLLSYKSPFEALFGRTPNYHKLRTFGCQCYPWLVPYRTNKLQPKSQPCVFLGYSLTQHAFKCLDLHTGKLYLSRHVTFDEHLFMFKNAPPHVQVSVPTTSPTIFSFPSLVSPVRLAASNGSPHTPPAPETPTTFNPISDPAQNNIFYPKQLSVTTKHPLASPLEPTYTSQALKDPQWRKAMADEFTALVFHGTWKLVPQSSTSNIVGCKWVFRIKRHPDGTMDRFKACLVAKGFNQRPSVDYTETFSPVIKPTTIRLILSLALSNGWSLHQLDHVCALQKSIYGLKQALRAWYTALRSSLFELGFFNSKSDSSLFIYNRDDILFYVLVYVDDLILTGNNNQFLQNVVKSLGDKFSLKELSDLHYFLGVEVIPVKQGLFLSQNRYVHNILHQLNMTGAKEVQTPMSVSTKLLLNNGTASCNATKYRSTIVFHWQQVKRLLRYLKHTIHFGILLRRQLNPVLRGFPDADWGGNLDDRKSTTAYIIFLGNNPISWRTRKQKVVARSSTEAEYRALATVASDMAWIQSLLNELGVKLRDTPLLLCDNIGATQLSLNPVMHSKMKHIAIDLHFVQDFVQRGQSRVAHVHTDD</sequence>
<dbReference type="InterPro" id="IPR001584">
    <property type="entry name" value="Integrase_cat-core"/>
</dbReference>
<dbReference type="PANTHER" id="PTHR42648">
    <property type="entry name" value="TRANSPOSASE, PUTATIVE-RELATED"/>
    <property type="match status" value="1"/>
</dbReference>
<dbReference type="InterPro" id="IPR054722">
    <property type="entry name" value="PolX-like_BBD"/>
</dbReference>
<dbReference type="InterPro" id="IPR013103">
    <property type="entry name" value="RVT_2"/>
</dbReference>
<dbReference type="AlphaFoldDB" id="A0A438J310"/>
<dbReference type="Proteomes" id="UP000288805">
    <property type="component" value="Unassembled WGS sequence"/>
</dbReference>
<keyword evidence="3" id="KW-0064">Aspartyl protease</keyword>
<evidence type="ECO:0000256" key="1">
    <source>
        <dbReference type="ARBA" id="ARBA00022670"/>
    </source>
</evidence>
<evidence type="ECO:0000313" key="7">
    <source>
        <dbReference type="Proteomes" id="UP000288805"/>
    </source>
</evidence>
<keyword evidence="4" id="KW-0378">Hydrolase</keyword>
<dbReference type="Pfam" id="PF07727">
    <property type="entry name" value="RVT_2"/>
    <property type="match status" value="2"/>
</dbReference>
<dbReference type="CDD" id="cd09272">
    <property type="entry name" value="RNase_HI_RT_Ty1"/>
    <property type="match status" value="1"/>
</dbReference>
<evidence type="ECO:0000313" key="6">
    <source>
        <dbReference type="EMBL" id="RVX03315.1"/>
    </source>
</evidence>
<dbReference type="GO" id="GO:0003676">
    <property type="term" value="F:nucleic acid binding"/>
    <property type="evidence" value="ECO:0007669"/>
    <property type="project" value="InterPro"/>
</dbReference>
<evidence type="ECO:0000256" key="2">
    <source>
        <dbReference type="ARBA" id="ARBA00022723"/>
    </source>
</evidence>
<dbReference type="GO" id="GO:0015074">
    <property type="term" value="P:DNA integration"/>
    <property type="evidence" value="ECO:0007669"/>
    <property type="project" value="InterPro"/>
</dbReference>
<dbReference type="InterPro" id="IPR012337">
    <property type="entry name" value="RNaseH-like_sf"/>
</dbReference>
<organism evidence="6 7">
    <name type="scientific">Vitis vinifera</name>
    <name type="common">Grape</name>
    <dbReference type="NCBI Taxonomy" id="29760"/>
    <lineage>
        <taxon>Eukaryota</taxon>
        <taxon>Viridiplantae</taxon>
        <taxon>Streptophyta</taxon>
        <taxon>Embryophyta</taxon>
        <taxon>Tracheophyta</taxon>
        <taxon>Spermatophyta</taxon>
        <taxon>Magnoliopsida</taxon>
        <taxon>eudicotyledons</taxon>
        <taxon>Gunneridae</taxon>
        <taxon>Pentapetalae</taxon>
        <taxon>rosids</taxon>
        <taxon>Vitales</taxon>
        <taxon>Vitaceae</taxon>
        <taxon>Viteae</taxon>
        <taxon>Vitis</taxon>
    </lineage>
</organism>
<keyword evidence="2" id="KW-0479">Metal-binding</keyword>
<accession>A0A438J310</accession>
<dbReference type="GO" id="GO:0006508">
    <property type="term" value="P:proteolysis"/>
    <property type="evidence" value="ECO:0007669"/>
    <property type="project" value="UniProtKB-KW"/>
</dbReference>
<dbReference type="EMBL" id="QGNW01000066">
    <property type="protein sequence ID" value="RVX03315.1"/>
    <property type="molecule type" value="Genomic_DNA"/>
</dbReference>
<dbReference type="InterPro" id="IPR043502">
    <property type="entry name" value="DNA/RNA_pol_sf"/>
</dbReference>
<evidence type="ECO:0000259" key="5">
    <source>
        <dbReference type="PROSITE" id="PS50994"/>
    </source>
</evidence>
<dbReference type="PROSITE" id="PS50994">
    <property type="entry name" value="INTEGRASE"/>
    <property type="match status" value="1"/>
</dbReference>
<dbReference type="Pfam" id="PF14223">
    <property type="entry name" value="Retrotran_gag_2"/>
    <property type="match status" value="1"/>
</dbReference>
<dbReference type="GO" id="GO:0004190">
    <property type="term" value="F:aspartic-type endopeptidase activity"/>
    <property type="evidence" value="ECO:0007669"/>
    <property type="project" value="UniProtKB-KW"/>
</dbReference>
<reference evidence="6 7" key="1">
    <citation type="journal article" date="2018" name="PLoS Genet.">
        <title>Population sequencing reveals clonal diversity and ancestral inbreeding in the grapevine cultivar Chardonnay.</title>
        <authorList>
            <person name="Roach M.J."/>
            <person name="Johnson D.L."/>
            <person name="Bohlmann J."/>
            <person name="van Vuuren H.J."/>
            <person name="Jones S.J."/>
            <person name="Pretorius I.S."/>
            <person name="Schmidt S.A."/>
            <person name="Borneman A.R."/>
        </authorList>
    </citation>
    <scope>NUCLEOTIDE SEQUENCE [LARGE SCALE GENOMIC DNA]</scope>
    <source>
        <strain evidence="7">cv. Chardonnay</strain>
        <tissue evidence="6">Leaf</tissue>
    </source>
</reference>
<dbReference type="Pfam" id="PF00665">
    <property type="entry name" value="rve"/>
    <property type="match status" value="1"/>
</dbReference>
<dbReference type="PANTHER" id="PTHR42648:SF26">
    <property type="entry name" value="INTEGRASE CATALYTIC DOMAIN-CONTAINING PROTEIN"/>
    <property type="match status" value="1"/>
</dbReference>
<dbReference type="SUPFAM" id="SSF53098">
    <property type="entry name" value="Ribonuclease H-like"/>
    <property type="match status" value="1"/>
</dbReference>
<dbReference type="Pfam" id="PF22936">
    <property type="entry name" value="Pol_BBD"/>
    <property type="match status" value="1"/>
</dbReference>
<dbReference type="InterPro" id="IPR057670">
    <property type="entry name" value="SH3_retrovirus"/>
</dbReference>
<keyword evidence="1" id="KW-0645">Protease</keyword>
<dbReference type="InterPro" id="IPR036397">
    <property type="entry name" value="RNaseH_sf"/>
</dbReference>
<dbReference type="Pfam" id="PF13976">
    <property type="entry name" value="gag_pre-integrs"/>
    <property type="match status" value="1"/>
</dbReference>
<dbReference type="InterPro" id="IPR039537">
    <property type="entry name" value="Retrotran_Ty1/copia-like"/>
</dbReference>
<evidence type="ECO:0000256" key="3">
    <source>
        <dbReference type="ARBA" id="ARBA00022750"/>
    </source>
</evidence>
<dbReference type="InterPro" id="IPR025724">
    <property type="entry name" value="GAG-pre-integrase_dom"/>
</dbReference>
<evidence type="ECO:0000256" key="4">
    <source>
        <dbReference type="ARBA" id="ARBA00022801"/>
    </source>
</evidence>
<protein>
    <submittedName>
        <fullName evidence="6">Retrovirus-related Pol polyprotein from transposon RE1</fullName>
    </submittedName>
</protein>